<evidence type="ECO:0000313" key="3">
    <source>
        <dbReference type="Proteomes" id="UP000319829"/>
    </source>
</evidence>
<protein>
    <recommendedName>
        <fullName evidence="4">Outer membrane protein beta-barrel domain-containing protein</fullName>
    </recommendedName>
</protein>
<proteinExistence type="predicted"/>
<dbReference type="AlphaFoldDB" id="A0A538SPC6"/>
<dbReference type="SUPFAM" id="SSF56925">
    <property type="entry name" value="OMPA-like"/>
    <property type="match status" value="1"/>
</dbReference>
<feature type="chain" id="PRO_5022234503" description="Outer membrane protein beta-barrel domain-containing protein" evidence="1">
    <location>
        <begin position="25"/>
        <end position="244"/>
    </location>
</feature>
<dbReference type="Proteomes" id="UP000319829">
    <property type="component" value="Unassembled WGS sequence"/>
</dbReference>
<evidence type="ECO:0000313" key="2">
    <source>
        <dbReference type="EMBL" id="TMQ53229.1"/>
    </source>
</evidence>
<gene>
    <name evidence="2" type="ORF">E6K74_10390</name>
</gene>
<dbReference type="InterPro" id="IPR011250">
    <property type="entry name" value="OMP/PagP_B-barrel"/>
</dbReference>
<feature type="signal peptide" evidence="1">
    <location>
        <begin position="1"/>
        <end position="24"/>
    </location>
</feature>
<reference evidence="2 3" key="1">
    <citation type="journal article" date="2019" name="Nat. Microbiol.">
        <title>Mediterranean grassland soil C-N compound turnover is dependent on rainfall and depth, and is mediated by genomically divergent microorganisms.</title>
        <authorList>
            <person name="Diamond S."/>
            <person name="Andeer P.F."/>
            <person name="Li Z."/>
            <person name="Crits-Christoph A."/>
            <person name="Burstein D."/>
            <person name="Anantharaman K."/>
            <person name="Lane K.R."/>
            <person name="Thomas B.C."/>
            <person name="Pan C."/>
            <person name="Northen T.R."/>
            <person name="Banfield J.F."/>
        </authorList>
    </citation>
    <scope>NUCLEOTIDE SEQUENCE [LARGE SCALE GENOMIC DNA]</scope>
    <source>
        <strain evidence="2">WS_4</strain>
    </source>
</reference>
<evidence type="ECO:0008006" key="4">
    <source>
        <dbReference type="Google" id="ProtNLM"/>
    </source>
</evidence>
<name>A0A538SPC6_UNCEI</name>
<organism evidence="2 3">
    <name type="scientific">Eiseniibacteriota bacterium</name>
    <dbReference type="NCBI Taxonomy" id="2212470"/>
    <lineage>
        <taxon>Bacteria</taxon>
        <taxon>Candidatus Eiseniibacteriota</taxon>
    </lineage>
</organism>
<dbReference type="Gene3D" id="2.40.160.20">
    <property type="match status" value="1"/>
</dbReference>
<dbReference type="EMBL" id="VBOU01000089">
    <property type="protein sequence ID" value="TMQ53229.1"/>
    <property type="molecule type" value="Genomic_DNA"/>
</dbReference>
<comment type="caution">
    <text evidence="2">The sequence shown here is derived from an EMBL/GenBank/DDBJ whole genome shotgun (WGS) entry which is preliminary data.</text>
</comment>
<keyword evidence="1" id="KW-0732">Signal</keyword>
<accession>A0A538SPC6</accession>
<evidence type="ECO:0000256" key="1">
    <source>
        <dbReference type="SAM" id="SignalP"/>
    </source>
</evidence>
<sequence length="244" mass="26606">MIRRFTGIVAAWLAIATLGAPVGATPWNPDGDGTLLSRADGRWGLASAGAGETMLRRQPAPVSPRPVPLLRRLRKGTISVGAQLSYGFVRGSSELNDYFDDGVGYAVRFRYMLSTRAALGFSFENQRYSVRAGLPVSTTFQATDSQLVVTTVACEGVVWFHREREWTPYLLGGLGIASPNVLYERKEARRVNEGPFVVVGTGVEKFVRPRLALDFSLRGYAEVGNSELSMFSQVSAGIHLYPGD</sequence>